<dbReference type="PANTHER" id="PTHR18956">
    <property type="entry name" value="HYALURONAN MEDIATED MOTILITY RECEPTOR"/>
    <property type="match status" value="1"/>
</dbReference>
<feature type="coiled-coil region" evidence="4">
    <location>
        <begin position="672"/>
        <end position="750"/>
    </location>
</feature>
<feature type="coiled-coil region" evidence="4">
    <location>
        <begin position="201"/>
        <end position="344"/>
    </location>
</feature>
<keyword evidence="4" id="KW-0175">Coiled coil</keyword>
<dbReference type="PANTHER" id="PTHR18956:SF6">
    <property type="entry name" value="HYALURONAN MEDIATED MOTILITY RECEPTOR"/>
    <property type="match status" value="1"/>
</dbReference>
<name>A0A8C9S0A8_SCLFO</name>
<evidence type="ECO:0000313" key="6">
    <source>
        <dbReference type="Ensembl" id="ENSSFOP00015025779.2"/>
    </source>
</evidence>
<proteinExistence type="predicted"/>
<evidence type="ECO:0000256" key="1">
    <source>
        <dbReference type="ARBA" id="ARBA00004186"/>
    </source>
</evidence>
<dbReference type="Proteomes" id="UP000694397">
    <property type="component" value="Chromosome 13"/>
</dbReference>
<keyword evidence="2" id="KW-0963">Cytoplasm</keyword>
<keyword evidence="3" id="KW-0206">Cytoskeleton</keyword>
<sequence>MSFPRAPIKRFNEHVGCAPPPGTYEVKNGELKGAASFHRAERFKATKPGTTACAGQSMADSLMSPIRRTMSADGLVSLPIRSLVQHRGEQDRRLQALEEEMRKMEAKLLAAVREKTGLSANVASLERQLGELKKVNEFLKNKVSADASKKRINSLSLELIEARNKLDAKDKELSYLQISSEGQVKVLQSDLEASHANLGALQERNRDLDNLYHEIKGHNEELENEMDKLHAVIQELREEIKVLQAYLDTANEEIQCLRLKLQEKSSDTDSKVKQLEQHVQELLECQNDLEVKKQELQDSKDACQEKEKQLEQCTLELQISKSAVGQQEQELARLRDVLRRTEEELDQRVALLGERCVVLEQERGRTQEEGLRRVEELKAEICSLQEKRRSDNEAHKQLLQSHAALKELLEEEKLRSSSLMAFTERLQSEMETERRQLEAELEEALDELSQLEAQEQRDEEAIQRLEQENQELVQELKNVQATLERKDTELASLEERHLLEMRKLEEEHSVYLRKIGELGALFLVCYPCSDLVMLSRVLLDAQTKLDERGAELKKASQGHNMEVNHLKDQVEQERKEKKELQQLLEQERLERQLQKDESLDICVEEIKELRVQVEHLEQEKQDIKRQMEEEKLDLQKQHAAELQKSVASMAENLWKERYEELYAKVKPFQEQLDNFAAERDALMNENGATQEELNRLADAYARLLGHQNQRQKIKHIVKLKEENISLKQEVSKQKTQITKQKKELDQLKALGAPRKFDRSKAFRHESKENQQPSEVLALISVNYDHFLTKHSHIVRTIVTL</sequence>
<dbReference type="Pfam" id="PF15905">
    <property type="entry name" value="HMMR_N"/>
    <property type="match status" value="1"/>
</dbReference>
<reference evidence="6" key="3">
    <citation type="submission" date="2025-09" db="UniProtKB">
        <authorList>
            <consortium name="Ensembl"/>
        </authorList>
    </citation>
    <scope>IDENTIFICATION</scope>
</reference>
<protein>
    <submittedName>
        <fullName evidence="6">Hyaluronan-mediated motility receptor (RHAMM)</fullName>
    </submittedName>
</protein>
<feature type="coiled-coil region" evidence="4">
    <location>
        <begin position="392"/>
        <end position="496"/>
    </location>
</feature>
<reference evidence="6 7" key="1">
    <citation type="submission" date="2019-04" db="EMBL/GenBank/DDBJ databases">
        <authorList>
            <consortium name="Wellcome Sanger Institute Data Sharing"/>
        </authorList>
    </citation>
    <scope>NUCLEOTIDE SEQUENCE [LARGE SCALE GENOMIC DNA]</scope>
</reference>
<comment type="subcellular location">
    <subcellularLocation>
        <location evidence="1">Cytoplasm</location>
        <location evidence="1">Cytoskeleton</location>
        <location evidence="1">Spindle</location>
    </subcellularLocation>
</comment>
<evidence type="ECO:0000259" key="5">
    <source>
        <dbReference type="Pfam" id="PF15908"/>
    </source>
</evidence>
<accession>A0A8C9S0A8</accession>
<dbReference type="Ensembl" id="ENSSFOT00015026062.2">
    <property type="protein sequence ID" value="ENSSFOP00015025779.2"/>
    <property type="gene ID" value="ENSSFOG00015016534.2"/>
</dbReference>
<dbReference type="AlphaFoldDB" id="A0A8C9S0A8"/>
<dbReference type="InterPro" id="IPR031794">
    <property type="entry name" value="HMMR_C"/>
</dbReference>
<keyword evidence="7" id="KW-1185">Reference proteome</keyword>
<organism evidence="6 7">
    <name type="scientific">Scleropages formosus</name>
    <name type="common">Asian bonytongue</name>
    <name type="synonym">Osteoglossum formosum</name>
    <dbReference type="NCBI Taxonomy" id="113540"/>
    <lineage>
        <taxon>Eukaryota</taxon>
        <taxon>Metazoa</taxon>
        <taxon>Chordata</taxon>
        <taxon>Craniata</taxon>
        <taxon>Vertebrata</taxon>
        <taxon>Euteleostomi</taxon>
        <taxon>Actinopterygii</taxon>
        <taxon>Neopterygii</taxon>
        <taxon>Teleostei</taxon>
        <taxon>Osteoglossocephala</taxon>
        <taxon>Osteoglossomorpha</taxon>
        <taxon>Osteoglossiformes</taxon>
        <taxon>Osteoglossidae</taxon>
        <taxon>Scleropages</taxon>
    </lineage>
</organism>
<feature type="coiled-coil region" evidence="4">
    <location>
        <begin position="556"/>
        <end position="645"/>
    </location>
</feature>
<reference evidence="6" key="2">
    <citation type="submission" date="2025-08" db="UniProtKB">
        <authorList>
            <consortium name="Ensembl"/>
        </authorList>
    </citation>
    <scope>IDENTIFICATION</scope>
</reference>
<dbReference type="GO" id="GO:0005819">
    <property type="term" value="C:spindle"/>
    <property type="evidence" value="ECO:0007669"/>
    <property type="project" value="UniProtKB-SubCell"/>
</dbReference>
<dbReference type="GeneTree" id="ENSGT00390000007135"/>
<evidence type="ECO:0000313" key="7">
    <source>
        <dbReference type="Proteomes" id="UP000694397"/>
    </source>
</evidence>
<evidence type="ECO:0000256" key="3">
    <source>
        <dbReference type="ARBA" id="ARBA00023212"/>
    </source>
</evidence>
<dbReference type="GO" id="GO:0005540">
    <property type="term" value="F:hyaluronic acid binding"/>
    <property type="evidence" value="ECO:0007669"/>
    <property type="project" value="InterPro"/>
</dbReference>
<feature type="domain" description="Hyaluronan-mediated motility receptor C-terminal" evidence="5">
    <location>
        <begin position="631"/>
        <end position="776"/>
    </location>
</feature>
<evidence type="ECO:0000256" key="4">
    <source>
        <dbReference type="SAM" id="Coils"/>
    </source>
</evidence>
<feature type="coiled-coil region" evidence="4">
    <location>
        <begin position="80"/>
        <end position="172"/>
    </location>
</feature>
<dbReference type="OrthoDB" id="419631at2759"/>
<dbReference type="Pfam" id="PF15908">
    <property type="entry name" value="HMMR_C"/>
    <property type="match status" value="1"/>
</dbReference>
<dbReference type="InterPro" id="IPR026203">
    <property type="entry name" value="IHABP"/>
</dbReference>
<dbReference type="GO" id="GO:0016020">
    <property type="term" value="C:membrane"/>
    <property type="evidence" value="ECO:0007669"/>
    <property type="project" value="TreeGrafter"/>
</dbReference>
<gene>
    <name evidence="6" type="primary">hmmr</name>
</gene>
<evidence type="ECO:0000256" key="2">
    <source>
        <dbReference type="ARBA" id="ARBA00022490"/>
    </source>
</evidence>
<dbReference type="GO" id="GO:0061026">
    <property type="term" value="P:cardiac muscle tissue regeneration"/>
    <property type="evidence" value="ECO:0007669"/>
    <property type="project" value="Ensembl"/>
</dbReference>